<reference evidence="9" key="1">
    <citation type="journal article" date="2018" name="BMC Genomics">
        <title>Comparative mitochondrial genomics of cryptophyte algae: gene shuffling and dynamic mobile genetic elements.</title>
        <authorList>
            <person name="Kim J.I."/>
            <person name="Yoon H.S."/>
            <person name="Yi G."/>
            <person name="Shin W."/>
            <person name="Archibald J.M."/>
        </authorList>
    </citation>
    <scope>NUCLEOTIDE SEQUENCE</scope>
    <source>
        <strain evidence="9">HACCP-CR01</strain>
    </source>
</reference>
<evidence type="ECO:0000256" key="5">
    <source>
        <dbReference type="ARBA" id="ARBA00022989"/>
    </source>
</evidence>
<accession>A0A2P1E6N6</accession>
<evidence type="ECO:0000256" key="1">
    <source>
        <dbReference type="ARBA" id="ARBA00004167"/>
    </source>
</evidence>
<gene>
    <name evidence="9" type="primary">tatA</name>
    <name evidence="9" type="ORF">TampMt_p017</name>
</gene>
<name>A0A2P1E6N6_9CRYP</name>
<keyword evidence="2" id="KW-0813">Transport</keyword>
<feature type="transmembrane region" description="Helical" evidence="8">
    <location>
        <begin position="6"/>
        <end position="26"/>
    </location>
</feature>
<comment type="subcellular location">
    <subcellularLocation>
        <location evidence="1">Membrane</location>
        <topology evidence="1">Single-pass membrane protein</topology>
    </subcellularLocation>
</comment>
<dbReference type="Pfam" id="PF02416">
    <property type="entry name" value="TatA_B_E"/>
    <property type="match status" value="1"/>
</dbReference>
<evidence type="ECO:0000256" key="7">
    <source>
        <dbReference type="ARBA" id="ARBA00023136"/>
    </source>
</evidence>
<evidence type="ECO:0000256" key="2">
    <source>
        <dbReference type="ARBA" id="ARBA00022448"/>
    </source>
</evidence>
<proteinExistence type="predicted"/>
<evidence type="ECO:0000256" key="4">
    <source>
        <dbReference type="ARBA" id="ARBA00022927"/>
    </source>
</evidence>
<keyword evidence="9" id="KW-0496">Mitochondrion</keyword>
<evidence type="ECO:0000256" key="3">
    <source>
        <dbReference type="ARBA" id="ARBA00022692"/>
    </source>
</evidence>
<keyword evidence="5 8" id="KW-1133">Transmembrane helix</keyword>
<geneLocation type="mitochondrion" evidence="9"/>
<dbReference type="Gene3D" id="1.20.5.3310">
    <property type="match status" value="1"/>
</dbReference>
<dbReference type="GeneID" id="36496140"/>
<dbReference type="RefSeq" id="YP_009475770.1">
    <property type="nucleotide sequence ID" value="NC_037436.1"/>
</dbReference>
<dbReference type="EMBL" id="MG680944">
    <property type="protein sequence ID" value="AVK94032.1"/>
    <property type="molecule type" value="Genomic_DNA"/>
</dbReference>
<sequence length="42" mass="4679">MTIGFSQIVLILIIGVLLFGNFSNILKEIAQGIKVFQETLKK</sequence>
<keyword evidence="7 8" id="KW-0472">Membrane</keyword>
<keyword evidence="6" id="KW-0811">Translocation</keyword>
<evidence type="ECO:0000313" key="9">
    <source>
        <dbReference type="EMBL" id="AVK94032.1"/>
    </source>
</evidence>
<evidence type="ECO:0000256" key="6">
    <source>
        <dbReference type="ARBA" id="ARBA00023010"/>
    </source>
</evidence>
<keyword evidence="3 8" id="KW-0812">Transmembrane</keyword>
<dbReference type="AlphaFoldDB" id="A0A2P1E6N6"/>
<dbReference type="InterPro" id="IPR003369">
    <property type="entry name" value="TatA/B/E"/>
</dbReference>
<evidence type="ECO:0000256" key="8">
    <source>
        <dbReference type="SAM" id="Phobius"/>
    </source>
</evidence>
<organism evidence="9">
    <name type="scientific">Teleaulax amphioxeia</name>
    <dbReference type="NCBI Taxonomy" id="77931"/>
    <lineage>
        <taxon>Eukaryota</taxon>
        <taxon>Cryptophyceae</taxon>
        <taxon>Pyrenomonadales</taxon>
        <taxon>Geminigeraceae</taxon>
        <taxon>Teleaulax</taxon>
    </lineage>
</organism>
<keyword evidence="4" id="KW-0653">Protein transport</keyword>
<protein>
    <submittedName>
        <fullName evidence="9">TatA</fullName>
    </submittedName>
</protein>